<evidence type="ECO:0000259" key="1">
    <source>
        <dbReference type="Pfam" id="PF07521"/>
    </source>
</evidence>
<dbReference type="Gene3D" id="3.60.15.10">
    <property type="entry name" value="Ribonuclease Z/Hydroxyacylglutathione hydrolase-like"/>
    <property type="match status" value="1"/>
</dbReference>
<accession>A0A7J3M263</accession>
<reference evidence="2" key="1">
    <citation type="journal article" date="2020" name="mSystems">
        <title>Genome- and Community-Level Interaction Insights into Carbon Utilization and Element Cycling Functions of Hydrothermarchaeota in Hydrothermal Sediment.</title>
        <authorList>
            <person name="Zhou Z."/>
            <person name="Liu Y."/>
            <person name="Xu W."/>
            <person name="Pan J."/>
            <person name="Luo Z.H."/>
            <person name="Li M."/>
        </authorList>
    </citation>
    <scope>NUCLEOTIDE SEQUENCE [LARGE SCALE GENOMIC DNA]</scope>
    <source>
        <strain evidence="2">SpSt-587</strain>
    </source>
</reference>
<dbReference type="Pfam" id="PF07521">
    <property type="entry name" value="RMMBL"/>
    <property type="match status" value="1"/>
</dbReference>
<gene>
    <name evidence="2" type="ORF">ENT52_04790</name>
</gene>
<dbReference type="EMBL" id="DSYZ01000091">
    <property type="protein sequence ID" value="HGT83026.1"/>
    <property type="molecule type" value="Genomic_DNA"/>
</dbReference>
<dbReference type="GO" id="GO:0016787">
    <property type="term" value="F:hydrolase activity"/>
    <property type="evidence" value="ECO:0007669"/>
    <property type="project" value="UniProtKB-KW"/>
</dbReference>
<protein>
    <submittedName>
        <fullName evidence="2">MBL fold metallo-hydrolase</fullName>
    </submittedName>
</protein>
<keyword evidence="2" id="KW-0378">Hydrolase</keyword>
<dbReference type="InterPro" id="IPR011108">
    <property type="entry name" value="RMMBL"/>
</dbReference>
<comment type="caution">
    <text evidence="2">The sequence shown here is derived from an EMBL/GenBank/DDBJ whole genome shotgun (WGS) entry which is preliminary data.</text>
</comment>
<sequence length="293" mass="33293">MALNFGFLPYRRTCGNKCKPHFSIRFSDLDFHIDSSPGNGFNLITHAHSDHYGQKNLENPNAIASDETARILETVTEKRFSGIRFKVGETIKIADLKIKTFPTFHIYGSSAFYFPKLKLLITGDVKSWKKLPKCKVLITEATYSHPSNVFEEEIELLLEKAEEGNNLGAYPIGKAQRVAKILSNEGIEFCAEEKIANICRALDIEIGEEGAKILSPSKLKNGYVLTAQKYYRLPRIVISDHLDYRGLLKMIEHCKPEHVIFYHGRVSKAMIEKLREMDITASTLDEIDVHFKV</sequence>
<proteinExistence type="predicted"/>
<evidence type="ECO:0000313" key="2">
    <source>
        <dbReference type="EMBL" id="HGT83026.1"/>
    </source>
</evidence>
<dbReference type="InterPro" id="IPR036866">
    <property type="entry name" value="RibonucZ/Hydroxyglut_hydro"/>
</dbReference>
<organism evidence="2">
    <name type="scientific">Archaeoglobus fulgidus</name>
    <dbReference type="NCBI Taxonomy" id="2234"/>
    <lineage>
        <taxon>Archaea</taxon>
        <taxon>Methanobacteriati</taxon>
        <taxon>Methanobacteriota</taxon>
        <taxon>Archaeoglobi</taxon>
        <taxon>Archaeoglobales</taxon>
        <taxon>Archaeoglobaceae</taxon>
        <taxon>Archaeoglobus</taxon>
    </lineage>
</organism>
<dbReference type="SUPFAM" id="SSF56281">
    <property type="entry name" value="Metallo-hydrolase/oxidoreductase"/>
    <property type="match status" value="1"/>
</dbReference>
<dbReference type="AlphaFoldDB" id="A0A7J3M263"/>
<name>A0A7J3M263_ARCFL</name>
<feature type="domain" description="Zn-dependent metallo-hydrolase RNA specificity" evidence="1">
    <location>
        <begin position="238"/>
        <end position="277"/>
    </location>
</feature>